<organism evidence="2 3">
    <name type="scientific">Durusdinium trenchii</name>
    <dbReference type="NCBI Taxonomy" id="1381693"/>
    <lineage>
        <taxon>Eukaryota</taxon>
        <taxon>Sar</taxon>
        <taxon>Alveolata</taxon>
        <taxon>Dinophyceae</taxon>
        <taxon>Suessiales</taxon>
        <taxon>Symbiodiniaceae</taxon>
        <taxon>Durusdinium</taxon>
    </lineage>
</organism>
<dbReference type="EMBL" id="CAXAMN010006725">
    <property type="protein sequence ID" value="CAK9018907.1"/>
    <property type="molecule type" value="Genomic_DNA"/>
</dbReference>
<keyword evidence="1" id="KW-0472">Membrane</keyword>
<evidence type="ECO:0000256" key="1">
    <source>
        <dbReference type="SAM" id="Phobius"/>
    </source>
</evidence>
<feature type="transmembrane region" description="Helical" evidence="1">
    <location>
        <begin position="155"/>
        <end position="174"/>
    </location>
</feature>
<dbReference type="Proteomes" id="UP001642484">
    <property type="component" value="Unassembled WGS sequence"/>
</dbReference>
<keyword evidence="3" id="KW-1185">Reference proteome</keyword>
<protein>
    <submittedName>
        <fullName evidence="2">Uncharacterized protein</fullName>
    </submittedName>
</protein>
<keyword evidence="1" id="KW-1133">Transmembrane helix</keyword>
<evidence type="ECO:0000313" key="2">
    <source>
        <dbReference type="EMBL" id="CAK9018907.1"/>
    </source>
</evidence>
<feature type="transmembrane region" description="Helical" evidence="1">
    <location>
        <begin position="101"/>
        <end position="119"/>
    </location>
</feature>
<keyword evidence="1" id="KW-0812">Transmembrane</keyword>
<comment type="caution">
    <text evidence="2">The sequence shown here is derived from an EMBL/GenBank/DDBJ whole genome shotgun (WGS) entry which is preliminary data.</text>
</comment>
<gene>
    <name evidence="2" type="ORF">CCMP2556_LOCUS13463</name>
</gene>
<proteinExistence type="predicted"/>
<name>A0ABP0JY17_9DINO</name>
<sequence length="183" mass="20950">MQMHSIQALLGNTLWKLAMAKWWDLDQEFNYVESLALVTIVFLELLFDGAWHVLSRPASKSYYYGRLHEDAFDKAESGVVVQTVSHAQLYKELMNKMGGEFMSLGFIAFMIFCSNQLGFFDFIAERLPACGKSATPDCVMLPYTGIDWLHLIELVHVQLFVGMMLYFLLMFGVVRGSVRQIQL</sequence>
<evidence type="ECO:0000313" key="3">
    <source>
        <dbReference type="Proteomes" id="UP001642484"/>
    </source>
</evidence>
<accession>A0ABP0JY17</accession>
<reference evidence="2 3" key="1">
    <citation type="submission" date="2024-02" db="EMBL/GenBank/DDBJ databases">
        <authorList>
            <person name="Chen Y."/>
            <person name="Shah S."/>
            <person name="Dougan E. K."/>
            <person name="Thang M."/>
            <person name="Chan C."/>
        </authorList>
    </citation>
    <scope>NUCLEOTIDE SEQUENCE [LARGE SCALE GENOMIC DNA]</scope>
</reference>